<dbReference type="PANTHER" id="PTHR43572">
    <property type="entry name" value="CHAPERONE PROTEIN CLPD, CHLOROPLASTIC"/>
    <property type="match status" value="1"/>
</dbReference>
<gene>
    <name evidence="7" type="ORF">EPI10_022319</name>
</gene>
<dbReference type="Gene3D" id="1.10.1780.10">
    <property type="entry name" value="Clp, N-terminal domain"/>
    <property type="match status" value="1"/>
</dbReference>
<keyword evidence="3" id="KW-0805">Transcription regulation</keyword>
<dbReference type="Pfam" id="PF26587">
    <property type="entry name" value="AAA_lid_SMAX1"/>
    <property type="match status" value="1"/>
</dbReference>
<proteinExistence type="inferred from homology"/>
<evidence type="ECO:0000256" key="4">
    <source>
        <dbReference type="ARBA" id="ARBA00023163"/>
    </source>
</evidence>
<dbReference type="Pfam" id="PF23569">
    <property type="entry name" value="NBD_SMAX1"/>
    <property type="match status" value="1"/>
</dbReference>
<feature type="domain" description="Clp R" evidence="6">
    <location>
        <begin position="8"/>
        <end position="180"/>
    </location>
</feature>
<dbReference type="InterPro" id="IPR058954">
    <property type="entry name" value="AAA_lid_SMAX1"/>
</dbReference>
<keyword evidence="8" id="KW-1185">Reference proteome</keyword>
<dbReference type="InterPro" id="IPR004176">
    <property type="entry name" value="Clp_R_N"/>
</dbReference>
<dbReference type="Proteomes" id="UP000325315">
    <property type="component" value="Unassembled WGS sequence"/>
</dbReference>
<dbReference type="Pfam" id="PF07724">
    <property type="entry name" value="AAA_2"/>
    <property type="match status" value="1"/>
</dbReference>
<dbReference type="GO" id="GO:0016887">
    <property type="term" value="F:ATP hydrolysis activity"/>
    <property type="evidence" value="ECO:0007669"/>
    <property type="project" value="InterPro"/>
</dbReference>
<dbReference type="EMBL" id="SMMG02000003">
    <property type="protein sequence ID" value="KAA3482005.1"/>
    <property type="molecule type" value="Genomic_DNA"/>
</dbReference>
<dbReference type="InterPro" id="IPR027417">
    <property type="entry name" value="P-loop_NTPase"/>
</dbReference>
<evidence type="ECO:0000313" key="7">
    <source>
        <dbReference type="EMBL" id="KAA3482005.1"/>
    </source>
</evidence>
<evidence type="ECO:0000256" key="5">
    <source>
        <dbReference type="PROSITE-ProRule" id="PRU01251"/>
    </source>
</evidence>
<name>A0A5B6WLS9_9ROSI</name>
<dbReference type="Gene3D" id="3.40.50.300">
    <property type="entry name" value="P-loop containing nucleotide triphosphate hydrolases"/>
    <property type="match status" value="1"/>
</dbReference>
<dbReference type="InterPro" id="IPR036628">
    <property type="entry name" value="Clp_N_dom_sf"/>
</dbReference>
<reference evidence="7" key="1">
    <citation type="submission" date="2019-08" db="EMBL/GenBank/DDBJ databases">
        <authorList>
            <person name="Liu F."/>
        </authorList>
    </citation>
    <scope>NUCLEOTIDE SEQUENCE [LARGE SCALE GENOMIC DNA]</scope>
    <source>
        <strain evidence="7">PA1801</strain>
        <tissue evidence="7">Leaf</tissue>
    </source>
</reference>
<keyword evidence="4" id="KW-0804">Transcription</keyword>
<evidence type="ECO:0000313" key="8">
    <source>
        <dbReference type="Proteomes" id="UP000325315"/>
    </source>
</evidence>
<dbReference type="PROSITE" id="PS51903">
    <property type="entry name" value="CLP_R"/>
    <property type="match status" value="1"/>
</dbReference>
<keyword evidence="2 5" id="KW-0677">Repeat</keyword>
<evidence type="ECO:0000259" key="6">
    <source>
        <dbReference type="PROSITE" id="PS51903"/>
    </source>
</evidence>
<dbReference type="OrthoDB" id="1723324at2759"/>
<accession>A0A5B6WLS9</accession>
<dbReference type="InterPro" id="IPR051650">
    <property type="entry name" value="SL_signaling_regulator"/>
</dbReference>
<dbReference type="GO" id="GO:0005524">
    <property type="term" value="F:ATP binding"/>
    <property type="evidence" value="ECO:0007669"/>
    <property type="project" value="InterPro"/>
</dbReference>
<dbReference type="CDD" id="cd19499">
    <property type="entry name" value="RecA-like_ClpB_Hsp104-like"/>
    <property type="match status" value="1"/>
</dbReference>
<dbReference type="InterPro" id="IPR003959">
    <property type="entry name" value="ATPase_AAA_core"/>
</dbReference>
<dbReference type="PANTHER" id="PTHR43572:SF49">
    <property type="entry name" value="PROTEIN SMAX1-LIKE 8"/>
    <property type="match status" value="1"/>
</dbReference>
<comment type="caution">
    <text evidence="7">The sequence shown here is derived from an EMBL/GenBank/DDBJ whole genome shotgun (WGS) entry which is preliminary data.</text>
</comment>
<sequence length="1076" mass="119057">MPTPISVARQCLTPEAATALDEAVAVARRREHAQTTSLHAVSALLSLPSSSSLLSLRAACSRARNVAYPPRQQFKALELCISVSLDRVPSGQLTDDPPVSNSLMAAIKRSQANQRRQQPESFNIYRDISQQNGSNISSIKVELRHLILSILDDPVVSRVLAEAGFRSSEIKLAITCPLPNHLPFHRRRGPPVFLCNLENPNPDPGPRGFTFPFPFPGFASYFENRNRIVELLARRRNPLLVGACAYDALTNFTAQSKDIFHIISIGDYITKCINDGFNKTEADSKFEEMGRVVERKTGGSGLLVVDYGGLEAFVNGENEEEKEEEEEEGGVSYIVGQLTRLLQVHEGNVHVLGAATSYQTYLKFICRFPSVEKHWDLQILPITVIRSSLPRSYPKSSYSLFGSYSFSGRPVSFLSSDRNLDRYIAKNYSLMESFVPFGGLFPTPSESKGSLTGSYQPVPPHCHLCSERYEQEVIAISKGGFDVSVVDQYRSALPSWLQMAELGANNGSYMKVCPLVYVSVSVSLALNIGNVGPELFYISIGLFSVQTKDDGLLLNAKIAGLRKKWDDICWRLHHTHRVPESNAYKLNPWGHCSNNTNVSSCSTIKFPKMPTMRSNGGNFEALEPISPCSLSNSSVDNVSRTSPTSVTSVTTDLGLGLCSVSSSNKLTKLTDQNRATLVNDSILCHQAQSSSSSSPDFGGPLDPSYFKKLFKAVTEKVGWQDEAASVICQTVANGRALNRKYHGAGRRGDIWLNFSGPDRCGKKKIAVALADVIYGSRENFISIDLSSEDGVMHFDLKFRGKTTINYVAEELSKKPLSVVFLENVDKADIHVLSSLLLAIRTGKLSDSHGREVSTNNAILVTTSTLNTENRVIVHHKTPMYSEENILRAKGWPLQILIKHDNTIGISRKSVSNKRKHEITEIAAKRTNPTPFRNLDLNIPAEETDDGTVENTTPWLQHFFNQPVKNVIFKPFDFDTLAQKVSDNINRSFHESINSAYCSLEIDPNVIEQLLAAAYLSDDNMIVVTDWISKVLTKGFTEVEKKYNLDTHTIVTIIPDRTVLLSENPIGVSLPPKITVN</sequence>
<evidence type="ECO:0000256" key="2">
    <source>
        <dbReference type="ARBA" id="ARBA00022737"/>
    </source>
</evidence>
<evidence type="ECO:0000256" key="3">
    <source>
        <dbReference type="ARBA" id="ARBA00023015"/>
    </source>
</evidence>
<dbReference type="SUPFAM" id="SSF52540">
    <property type="entry name" value="P-loop containing nucleoside triphosphate hydrolases"/>
    <property type="match status" value="1"/>
</dbReference>
<comment type="similarity">
    <text evidence="1">Belongs to the ClpA/ClpB family.</text>
</comment>
<evidence type="ECO:0000256" key="1">
    <source>
        <dbReference type="ARBA" id="ARBA00008675"/>
    </source>
</evidence>
<organism evidence="7 8">
    <name type="scientific">Gossypium australe</name>
    <dbReference type="NCBI Taxonomy" id="47621"/>
    <lineage>
        <taxon>Eukaryota</taxon>
        <taxon>Viridiplantae</taxon>
        <taxon>Streptophyta</taxon>
        <taxon>Embryophyta</taxon>
        <taxon>Tracheophyta</taxon>
        <taxon>Spermatophyta</taxon>
        <taxon>Magnoliopsida</taxon>
        <taxon>eudicotyledons</taxon>
        <taxon>Gunneridae</taxon>
        <taxon>Pentapetalae</taxon>
        <taxon>rosids</taxon>
        <taxon>malvids</taxon>
        <taxon>Malvales</taxon>
        <taxon>Malvaceae</taxon>
        <taxon>Malvoideae</taxon>
        <taxon>Gossypium</taxon>
    </lineage>
</organism>
<dbReference type="InterPro" id="IPR058680">
    <property type="entry name" value="NBD_SMAX1-like"/>
</dbReference>
<protein>
    <submittedName>
        <fullName evidence="7">Protein SMAX1-LIKE 6-like</fullName>
    </submittedName>
</protein>
<dbReference type="AlphaFoldDB" id="A0A5B6WLS9"/>